<evidence type="ECO:0000313" key="4">
    <source>
        <dbReference type="Proteomes" id="UP000013378"/>
    </source>
</evidence>
<evidence type="ECO:0000256" key="1">
    <source>
        <dbReference type="SAM" id="MobiDB-lite"/>
    </source>
</evidence>
<reference evidence="3 4" key="1">
    <citation type="journal article" date="2015" name="Geomicrobiol. J.">
        <title>Caldisalinibacter kiritimatiensis gen. nov., sp. nov., a moderately thermohalophilic thiosulfate-reducing bacterium from a hypersaline microbial mat.</title>
        <authorList>
            <person name="Ben Hania W."/>
            <person name="Joseph M."/>
            <person name="Fiebig A."/>
            <person name="Bunk B."/>
            <person name="Klenk H.-P."/>
            <person name="Fardeau M.-L."/>
            <person name="Spring S."/>
        </authorList>
    </citation>
    <scope>NUCLEOTIDE SEQUENCE [LARGE SCALE GENOMIC DNA]</scope>
    <source>
        <strain evidence="3 4">L21-TH-D2</strain>
    </source>
</reference>
<dbReference type="STRING" id="1304284.L21TH_2433"/>
<organism evidence="3 4">
    <name type="scientific">Caldisalinibacter kiritimatiensis</name>
    <dbReference type="NCBI Taxonomy" id="1304284"/>
    <lineage>
        <taxon>Bacteria</taxon>
        <taxon>Bacillati</taxon>
        <taxon>Bacillota</taxon>
        <taxon>Tissierellia</taxon>
        <taxon>Tissierellales</taxon>
        <taxon>Thermohalobacteraceae</taxon>
        <taxon>Caldisalinibacter</taxon>
    </lineage>
</organism>
<comment type="caution">
    <text evidence="3">The sequence shown here is derived from an EMBL/GenBank/DDBJ whole genome shotgun (WGS) entry which is preliminary data.</text>
</comment>
<name>R1ASA1_9FIRM</name>
<dbReference type="RefSeq" id="WP_006316946.1">
    <property type="nucleotide sequence ID" value="NZ_ARZA01000268.1"/>
</dbReference>
<gene>
    <name evidence="3" type="ORF">L21TH_2433</name>
</gene>
<accession>R1ASA1</accession>
<evidence type="ECO:0000256" key="2">
    <source>
        <dbReference type="SAM" id="Phobius"/>
    </source>
</evidence>
<dbReference type="Proteomes" id="UP000013378">
    <property type="component" value="Unassembled WGS sequence"/>
</dbReference>
<sequence length="135" mass="14984">MKILKPFGTQSFVIGVGIAALSYLFGPTIKKGAREVTVKGMQGALLAGEAASNAVDEGKKKMSNVINNMKKPMDKNEGIELKNSHIVQQLVNELQAERQQNREMFESLMNTVKDLQNEMSSLKEDNDIEEDNELN</sequence>
<feature type="transmembrane region" description="Helical" evidence="2">
    <location>
        <begin position="6"/>
        <end position="25"/>
    </location>
</feature>
<evidence type="ECO:0000313" key="3">
    <source>
        <dbReference type="EMBL" id="EOC99521.1"/>
    </source>
</evidence>
<keyword evidence="2" id="KW-0472">Membrane</keyword>
<protein>
    <submittedName>
        <fullName evidence="3">Uncharacterized protein</fullName>
    </submittedName>
</protein>
<keyword evidence="2" id="KW-0812">Transmembrane</keyword>
<dbReference type="EMBL" id="ARZA01000268">
    <property type="protein sequence ID" value="EOC99521.1"/>
    <property type="molecule type" value="Genomic_DNA"/>
</dbReference>
<feature type="compositionally biased region" description="Acidic residues" evidence="1">
    <location>
        <begin position="126"/>
        <end position="135"/>
    </location>
</feature>
<dbReference type="AlphaFoldDB" id="R1ASA1"/>
<proteinExistence type="predicted"/>
<feature type="region of interest" description="Disordered" evidence="1">
    <location>
        <begin position="116"/>
        <end position="135"/>
    </location>
</feature>
<keyword evidence="2" id="KW-1133">Transmembrane helix</keyword>
<dbReference type="OrthoDB" id="1953858at2"/>
<keyword evidence="4" id="KW-1185">Reference proteome</keyword>